<proteinExistence type="predicted"/>
<evidence type="ECO:0000313" key="8">
    <source>
        <dbReference type="Proteomes" id="UP000011682"/>
    </source>
</evidence>
<sequence>MVLLDFGLARHANPTLVGVTSHNAVVGTPGYMAPEQASSAPHLTPSADIFSLGCVLYECLTRRPPFAAPHFTAVLAKILMAEPPRLHTLCPRLPPGLQVLVDRMLHKDRMPTRRR</sequence>
<dbReference type="Gene3D" id="1.10.510.10">
    <property type="entry name" value="Transferase(Phosphotransferase) domain 1"/>
    <property type="match status" value="1"/>
</dbReference>
<keyword evidence="7" id="KW-0723">Serine/threonine-protein kinase</keyword>
<evidence type="ECO:0000256" key="1">
    <source>
        <dbReference type="ARBA" id="ARBA00012513"/>
    </source>
</evidence>
<name>S9QVL6_CYSF2</name>
<accession>S9QVL6</accession>
<evidence type="ECO:0000256" key="4">
    <source>
        <dbReference type="ARBA" id="ARBA00022777"/>
    </source>
</evidence>
<dbReference type="SUPFAM" id="SSF56112">
    <property type="entry name" value="Protein kinase-like (PK-like)"/>
    <property type="match status" value="1"/>
</dbReference>
<dbReference type="Pfam" id="PF00069">
    <property type="entry name" value="Pkinase"/>
    <property type="match status" value="1"/>
</dbReference>
<organism evidence="7 8">
    <name type="scientific">Cystobacter fuscus (strain ATCC 25194 / DSM 2262 / NBRC 100088 / M29)</name>
    <dbReference type="NCBI Taxonomy" id="1242864"/>
    <lineage>
        <taxon>Bacteria</taxon>
        <taxon>Pseudomonadati</taxon>
        <taxon>Myxococcota</taxon>
        <taxon>Myxococcia</taxon>
        <taxon>Myxococcales</taxon>
        <taxon>Cystobacterineae</taxon>
        <taxon>Archangiaceae</taxon>
        <taxon>Cystobacter</taxon>
    </lineage>
</organism>
<dbReference type="EMBL" id="ANAH02000001">
    <property type="protein sequence ID" value="EPX65419.1"/>
    <property type="molecule type" value="Genomic_DNA"/>
</dbReference>
<evidence type="ECO:0000256" key="2">
    <source>
        <dbReference type="ARBA" id="ARBA00022679"/>
    </source>
</evidence>
<keyword evidence="8" id="KW-1185">Reference proteome</keyword>
<dbReference type="GO" id="GO:0005524">
    <property type="term" value="F:ATP binding"/>
    <property type="evidence" value="ECO:0007669"/>
    <property type="project" value="UniProtKB-KW"/>
</dbReference>
<dbReference type="EC" id="2.7.11.1" evidence="1"/>
<feature type="domain" description="Protein kinase" evidence="6">
    <location>
        <begin position="1"/>
        <end position="115"/>
    </location>
</feature>
<protein>
    <recommendedName>
        <fullName evidence="1">non-specific serine/threonine protein kinase</fullName>
        <ecNumber evidence="1">2.7.11.1</ecNumber>
    </recommendedName>
</protein>
<evidence type="ECO:0000256" key="3">
    <source>
        <dbReference type="ARBA" id="ARBA00022741"/>
    </source>
</evidence>
<gene>
    <name evidence="7" type="ORF">D187_000845</name>
</gene>
<evidence type="ECO:0000313" key="7">
    <source>
        <dbReference type="EMBL" id="EPX65419.1"/>
    </source>
</evidence>
<dbReference type="InterPro" id="IPR000719">
    <property type="entry name" value="Prot_kinase_dom"/>
</dbReference>
<keyword evidence="3" id="KW-0547">Nucleotide-binding</keyword>
<comment type="caution">
    <text evidence="7">The sequence shown here is derived from an EMBL/GenBank/DDBJ whole genome shotgun (WGS) entry which is preliminary data.</text>
</comment>
<evidence type="ECO:0000256" key="5">
    <source>
        <dbReference type="ARBA" id="ARBA00022840"/>
    </source>
</evidence>
<dbReference type="InterPro" id="IPR011009">
    <property type="entry name" value="Kinase-like_dom_sf"/>
</dbReference>
<dbReference type="PROSITE" id="PS50011">
    <property type="entry name" value="PROTEIN_KINASE_DOM"/>
    <property type="match status" value="1"/>
</dbReference>
<dbReference type="Proteomes" id="UP000011682">
    <property type="component" value="Unassembled WGS sequence"/>
</dbReference>
<dbReference type="eggNOG" id="COG0515">
    <property type="taxonomic scope" value="Bacteria"/>
</dbReference>
<evidence type="ECO:0000259" key="6">
    <source>
        <dbReference type="PROSITE" id="PS50011"/>
    </source>
</evidence>
<keyword evidence="4 7" id="KW-0418">Kinase</keyword>
<reference evidence="7" key="1">
    <citation type="submission" date="2013-05" db="EMBL/GenBank/DDBJ databases">
        <title>Genome assembly of Cystobacter fuscus DSM 2262.</title>
        <authorList>
            <person name="Sharma G."/>
            <person name="Khatri I."/>
            <person name="Kaur C."/>
            <person name="Mayilraj S."/>
            <person name="Subramanian S."/>
        </authorList>
    </citation>
    <scope>NUCLEOTIDE SEQUENCE [LARGE SCALE GENOMIC DNA]</scope>
    <source>
        <strain evidence="7">DSM 2262</strain>
    </source>
</reference>
<dbReference type="AlphaFoldDB" id="S9QVL6"/>
<dbReference type="GO" id="GO:0004674">
    <property type="term" value="F:protein serine/threonine kinase activity"/>
    <property type="evidence" value="ECO:0007669"/>
    <property type="project" value="UniProtKB-KW"/>
</dbReference>
<keyword evidence="2" id="KW-0808">Transferase</keyword>
<dbReference type="PANTHER" id="PTHR43671">
    <property type="entry name" value="SERINE/THREONINE-PROTEIN KINASE NEK"/>
    <property type="match status" value="1"/>
</dbReference>
<dbReference type="InterPro" id="IPR050660">
    <property type="entry name" value="NEK_Ser/Thr_kinase"/>
</dbReference>
<dbReference type="PANTHER" id="PTHR43671:SF13">
    <property type="entry name" value="SERINE_THREONINE-PROTEIN KINASE NEK2"/>
    <property type="match status" value="1"/>
</dbReference>
<keyword evidence="5" id="KW-0067">ATP-binding</keyword>